<dbReference type="InParanoid" id="A0A804PJ52"/>
<organism evidence="1 2">
    <name type="scientific">Zea mays</name>
    <name type="common">Maize</name>
    <dbReference type="NCBI Taxonomy" id="4577"/>
    <lineage>
        <taxon>Eukaryota</taxon>
        <taxon>Viridiplantae</taxon>
        <taxon>Streptophyta</taxon>
        <taxon>Embryophyta</taxon>
        <taxon>Tracheophyta</taxon>
        <taxon>Spermatophyta</taxon>
        <taxon>Magnoliopsida</taxon>
        <taxon>Liliopsida</taxon>
        <taxon>Poales</taxon>
        <taxon>Poaceae</taxon>
        <taxon>PACMAD clade</taxon>
        <taxon>Panicoideae</taxon>
        <taxon>Andropogonodae</taxon>
        <taxon>Andropogoneae</taxon>
        <taxon>Tripsacinae</taxon>
        <taxon>Zea</taxon>
    </lineage>
</organism>
<name>A0A804PJ52_MAIZE</name>
<keyword evidence="2" id="KW-1185">Reference proteome</keyword>
<dbReference type="Proteomes" id="UP000007305">
    <property type="component" value="Chromosome 5"/>
</dbReference>
<accession>A0A804PJ52</accession>
<protein>
    <submittedName>
        <fullName evidence="1">Uncharacterized protein</fullName>
    </submittedName>
</protein>
<sequence length="107" mass="12332">MLCTLSKMALEKKTKTLKRITVLQKLRRGLSELGWGGHQALGQPDRRLPRRHGALAERPENARELVEPLLLQELRAELQERLQRVGPLLDYVQVVPLRGRALRVRQL</sequence>
<reference evidence="1" key="2">
    <citation type="submission" date="2019-07" db="EMBL/GenBank/DDBJ databases">
        <authorList>
            <person name="Seetharam A."/>
            <person name="Woodhouse M."/>
            <person name="Cannon E."/>
        </authorList>
    </citation>
    <scope>NUCLEOTIDE SEQUENCE [LARGE SCALE GENOMIC DNA]</scope>
    <source>
        <strain evidence="1">cv. B73</strain>
    </source>
</reference>
<dbReference type="EnsemblPlants" id="Zm00001eb245700_T001">
    <property type="protein sequence ID" value="Zm00001eb245700_P001"/>
    <property type="gene ID" value="Zm00001eb245700"/>
</dbReference>
<reference evidence="1" key="3">
    <citation type="submission" date="2021-05" db="UniProtKB">
        <authorList>
            <consortium name="EnsemblPlants"/>
        </authorList>
    </citation>
    <scope>IDENTIFICATION</scope>
    <source>
        <strain evidence="1">cv. B73</strain>
    </source>
</reference>
<reference evidence="2" key="1">
    <citation type="journal article" date="2009" name="Science">
        <title>The B73 maize genome: complexity, diversity, and dynamics.</title>
        <authorList>
            <person name="Schnable P.S."/>
            <person name="Ware D."/>
            <person name="Fulton R.S."/>
            <person name="Stein J.C."/>
            <person name="Wei F."/>
            <person name="Pasternak S."/>
            <person name="Liang C."/>
            <person name="Zhang J."/>
            <person name="Fulton L."/>
            <person name="Graves T.A."/>
            <person name="Minx P."/>
            <person name="Reily A.D."/>
            <person name="Courtney L."/>
            <person name="Kruchowski S.S."/>
            <person name="Tomlinson C."/>
            <person name="Strong C."/>
            <person name="Delehaunty K."/>
            <person name="Fronick C."/>
            <person name="Courtney B."/>
            <person name="Rock S.M."/>
            <person name="Belter E."/>
            <person name="Du F."/>
            <person name="Kim K."/>
            <person name="Abbott R.M."/>
            <person name="Cotton M."/>
            <person name="Levy A."/>
            <person name="Marchetto P."/>
            <person name="Ochoa K."/>
            <person name="Jackson S.M."/>
            <person name="Gillam B."/>
            <person name="Chen W."/>
            <person name="Yan L."/>
            <person name="Higginbotham J."/>
            <person name="Cardenas M."/>
            <person name="Waligorski J."/>
            <person name="Applebaum E."/>
            <person name="Phelps L."/>
            <person name="Falcone J."/>
            <person name="Kanchi K."/>
            <person name="Thane T."/>
            <person name="Scimone A."/>
            <person name="Thane N."/>
            <person name="Henke J."/>
            <person name="Wang T."/>
            <person name="Ruppert J."/>
            <person name="Shah N."/>
            <person name="Rotter K."/>
            <person name="Hodges J."/>
            <person name="Ingenthron E."/>
            <person name="Cordes M."/>
            <person name="Kohlberg S."/>
            <person name="Sgro J."/>
            <person name="Delgado B."/>
            <person name="Mead K."/>
            <person name="Chinwalla A."/>
            <person name="Leonard S."/>
            <person name="Crouse K."/>
            <person name="Collura K."/>
            <person name="Kudrna D."/>
            <person name="Currie J."/>
            <person name="He R."/>
            <person name="Angelova A."/>
            <person name="Rajasekar S."/>
            <person name="Mueller T."/>
            <person name="Lomeli R."/>
            <person name="Scara G."/>
            <person name="Ko A."/>
            <person name="Delaney K."/>
            <person name="Wissotski M."/>
            <person name="Lopez G."/>
            <person name="Campos D."/>
            <person name="Braidotti M."/>
            <person name="Ashley E."/>
            <person name="Golser W."/>
            <person name="Kim H."/>
            <person name="Lee S."/>
            <person name="Lin J."/>
            <person name="Dujmic Z."/>
            <person name="Kim W."/>
            <person name="Talag J."/>
            <person name="Zuccolo A."/>
            <person name="Fan C."/>
            <person name="Sebastian A."/>
            <person name="Kramer M."/>
            <person name="Spiegel L."/>
            <person name="Nascimento L."/>
            <person name="Zutavern T."/>
            <person name="Miller B."/>
            <person name="Ambroise C."/>
            <person name="Muller S."/>
            <person name="Spooner W."/>
            <person name="Narechania A."/>
            <person name="Ren L."/>
            <person name="Wei S."/>
            <person name="Kumari S."/>
            <person name="Faga B."/>
            <person name="Levy M.J."/>
            <person name="McMahan L."/>
            <person name="Van Buren P."/>
            <person name="Vaughn M.W."/>
            <person name="Ying K."/>
            <person name="Yeh C.-T."/>
            <person name="Emrich S.J."/>
            <person name="Jia Y."/>
            <person name="Kalyanaraman A."/>
            <person name="Hsia A.-P."/>
            <person name="Barbazuk W.B."/>
            <person name="Baucom R.S."/>
            <person name="Brutnell T.P."/>
            <person name="Carpita N.C."/>
            <person name="Chaparro C."/>
            <person name="Chia J.-M."/>
            <person name="Deragon J.-M."/>
            <person name="Estill J.C."/>
            <person name="Fu Y."/>
            <person name="Jeddeloh J.A."/>
            <person name="Han Y."/>
            <person name="Lee H."/>
            <person name="Li P."/>
            <person name="Lisch D.R."/>
            <person name="Liu S."/>
            <person name="Liu Z."/>
            <person name="Nagel D.H."/>
            <person name="McCann M.C."/>
            <person name="SanMiguel P."/>
            <person name="Myers A.M."/>
            <person name="Nettleton D."/>
            <person name="Nguyen J."/>
            <person name="Penning B.W."/>
            <person name="Ponnala L."/>
            <person name="Schneider K.L."/>
            <person name="Schwartz D.C."/>
            <person name="Sharma A."/>
            <person name="Soderlund C."/>
            <person name="Springer N.M."/>
            <person name="Sun Q."/>
            <person name="Wang H."/>
            <person name="Waterman M."/>
            <person name="Westerman R."/>
            <person name="Wolfgruber T.K."/>
            <person name="Yang L."/>
            <person name="Yu Y."/>
            <person name="Zhang L."/>
            <person name="Zhou S."/>
            <person name="Zhu Q."/>
            <person name="Bennetzen J.L."/>
            <person name="Dawe R.K."/>
            <person name="Jiang J."/>
            <person name="Jiang N."/>
            <person name="Presting G.G."/>
            <person name="Wessler S.R."/>
            <person name="Aluru S."/>
            <person name="Martienssen R.A."/>
            <person name="Clifton S.W."/>
            <person name="McCombie W.R."/>
            <person name="Wing R.A."/>
            <person name="Wilson R.K."/>
        </authorList>
    </citation>
    <scope>NUCLEOTIDE SEQUENCE [LARGE SCALE GENOMIC DNA]</scope>
    <source>
        <strain evidence="2">cv. B73</strain>
    </source>
</reference>
<evidence type="ECO:0000313" key="2">
    <source>
        <dbReference type="Proteomes" id="UP000007305"/>
    </source>
</evidence>
<evidence type="ECO:0000313" key="1">
    <source>
        <dbReference type="EnsemblPlants" id="Zm00001eb245700_P001"/>
    </source>
</evidence>
<dbReference type="Gramene" id="Zm00001eb245700_T001">
    <property type="protein sequence ID" value="Zm00001eb245700_P001"/>
    <property type="gene ID" value="Zm00001eb245700"/>
</dbReference>
<dbReference type="AlphaFoldDB" id="A0A804PJ52"/>
<proteinExistence type="predicted"/>